<dbReference type="HOGENOM" id="CLU_955371_0_0_5"/>
<name>B8IAG1_METNO</name>
<protein>
    <submittedName>
        <fullName evidence="2">Uncharacterized protein</fullName>
    </submittedName>
</protein>
<dbReference type="eggNOG" id="ENOG50336PQ">
    <property type="taxonomic scope" value="Bacteria"/>
</dbReference>
<dbReference type="KEGG" id="mno:Mnod_4353"/>
<evidence type="ECO:0000313" key="2">
    <source>
        <dbReference type="EMBL" id="ACL59224.1"/>
    </source>
</evidence>
<gene>
    <name evidence="2" type="ordered locus">Mnod_4353</name>
</gene>
<organism evidence="2 3">
    <name type="scientific">Methylobacterium nodulans (strain LMG 21967 / CNCM I-2342 / ORS 2060)</name>
    <dbReference type="NCBI Taxonomy" id="460265"/>
    <lineage>
        <taxon>Bacteria</taxon>
        <taxon>Pseudomonadati</taxon>
        <taxon>Pseudomonadota</taxon>
        <taxon>Alphaproteobacteria</taxon>
        <taxon>Hyphomicrobiales</taxon>
        <taxon>Methylobacteriaceae</taxon>
        <taxon>Methylobacterium</taxon>
    </lineage>
</organism>
<evidence type="ECO:0000313" key="3">
    <source>
        <dbReference type="Proteomes" id="UP000008207"/>
    </source>
</evidence>
<accession>B8IAG1</accession>
<dbReference type="RefSeq" id="WP_015930865.1">
    <property type="nucleotide sequence ID" value="NC_011894.1"/>
</dbReference>
<feature type="region of interest" description="Disordered" evidence="1">
    <location>
        <begin position="1"/>
        <end position="27"/>
    </location>
</feature>
<dbReference type="SUPFAM" id="SSF55729">
    <property type="entry name" value="Acyl-CoA N-acyltransferases (Nat)"/>
    <property type="match status" value="1"/>
</dbReference>
<dbReference type="Gene3D" id="3.40.630.30">
    <property type="match status" value="1"/>
</dbReference>
<reference evidence="2 3" key="1">
    <citation type="submission" date="2009-01" db="EMBL/GenBank/DDBJ databases">
        <title>Complete sequence of chromosome of Methylobacterium nodulans ORS 2060.</title>
        <authorList>
            <consortium name="US DOE Joint Genome Institute"/>
            <person name="Lucas S."/>
            <person name="Copeland A."/>
            <person name="Lapidus A."/>
            <person name="Glavina del Rio T."/>
            <person name="Dalin E."/>
            <person name="Tice H."/>
            <person name="Bruce D."/>
            <person name="Goodwin L."/>
            <person name="Pitluck S."/>
            <person name="Sims D."/>
            <person name="Brettin T."/>
            <person name="Detter J.C."/>
            <person name="Han C."/>
            <person name="Larimer F."/>
            <person name="Land M."/>
            <person name="Hauser L."/>
            <person name="Kyrpides N."/>
            <person name="Ivanova N."/>
            <person name="Marx C.J."/>
            <person name="Richardson P."/>
        </authorList>
    </citation>
    <scope>NUCLEOTIDE SEQUENCE [LARGE SCALE GENOMIC DNA]</scope>
    <source>
        <strain evidence="3">LMG 21967 / CNCM I-2342 / ORS 2060</strain>
    </source>
</reference>
<dbReference type="Proteomes" id="UP000008207">
    <property type="component" value="Chromosome"/>
</dbReference>
<dbReference type="EMBL" id="CP001349">
    <property type="protein sequence ID" value="ACL59224.1"/>
    <property type="molecule type" value="Genomic_DNA"/>
</dbReference>
<keyword evidence="3" id="KW-1185">Reference proteome</keyword>
<dbReference type="InterPro" id="IPR016181">
    <property type="entry name" value="Acyl_CoA_acyltransferase"/>
</dbReference>
<sequence length="325" mass="35916">MHAPSRADMAVAAAKADPDGKAGAGAPGAAVRSLNIRCRTIDEPDLDAVLRLLRKGFPDRSEAYWRRGLTRHRARPLPPGVPRYGFLLEHEGEPVGVLLALCQVVEREAGSHLRCNLSSWYMEPRFRALGVLLDGYAMRDRTMTYVNVSPAPHTWAMHEVRGFRRFCQGQMLVLPALSRAPNGQSVRGCSAEALRVLPASEARLVSDHHSYGCISLVCAEGERAGAIIFQRRSLNLVPGRRAWPRLPCFQVVYRSPNLDLSTWLGAIGRHLLRHHAMPWFVIDADGPVRGAFGRYFAGRAPKVYRGPNPPDPGDLSYTEIVLFGA</sequence>
<dbReference type="AlphaFoldDB" id="B8IAG1"/>
<proteinExistence type="predicted"/>
<evidence type="ECO:0000256" key="1">
    <source>
        <dbReference type="SAM" id="MobiDB-lite"/>
    </source>
</evidence>
<dbReference type="STRING" id="460265.Mnod_4353"/>